<keyword evidence="8" id="KW-1185">Reference proteome</keyword>
<keyword evidence="5" id="KW-0804">Transcription</keyword>
<evidence type="ECO:0000313" key="8">
    <source>
        <dbReference type="Proteomes" id="UP000298781"/>
    </source>
</evidence>
<dbReference type="PRINTS" id="PR00039">
    <property type="entry name" value="HTHLYSR"/>
</dbReference>
<dbReference type="SUPFAM" id="SSF53850">
    <property type="entry name" value="Periplasmic binding protein-like II"/>
    <property type="match status" value="1"/>
</dbReference>
<evidence type="ECO:0000256" key="5">
    <source>
        <dbReference type="ARBA" id="ARBA00023163"/>
    </source>
</evidence>
<dbReference type="PROSITE" id="PS50931">
    <property type="entry name" value="HTH_LYSR"/>
    <property type="match status" value="1"/>
</dbReference>
<dbReference type="FunFam" id="1.10.10.10:FF:000001">
    <property type="entry name" value="LysR family transcriptional regulator"/>
    <property type="match status" value="1"/>
</dbReference>
<dbReference type="Gene3D" id="1.10.10.10">
    <property type="entry name" value="Winged helix-like DNA-binding domain superfamily/Winged helix DNA-binding domain"/>
    <property type="match status" value="1"/>
</dbReference>
<evidence type="ECO:0000256" key="2">
    <source>
        <dbReference type="ARBA" id="ARBA00023015"/>
    </source>
</evidence>
<sequence>MSMNLRTLTYFAAVVEEGSISRAALRLRVAQPALSLHILNLEQELDTELLHRTARGVTTTESGARLYQHARDILAKVDLAREEVRGHAASAVGDVVLSMTQSIAKVLALPVFRRVASELPRVSLRFSESNTGHVPTLLRQRQIDLGITFRAQKDPAIHEEPLVEEDLYLISPADKRGNKRQPNVTLDDVAKLPLILPGRPHSLRELIDGYARKNRLSLDVVGEVDAVPQLKDFVAAEVGHTILTQASVQAELADGSLGARRIIEPVISRRVILCRSSEIPPTRATVAVEALLIATARHLVDEKRWPGRFVGSHNKAV</sequence>
<evidence type="ECO:0000313" key="7">
    <source>
        <dbReference type="EMBL" id="QCI68384.1"/>
    </source>
</evidence>
<dbReference type="Pfam" id="PF03466">
    <property type="entry name" value="LysR_substrate"/>
    <property type="match status" value="1"/>
</dbReference>
<dbReference type="GO" id="GO:0003700">
    <property type="term" value="F:DNA-binding transcription factor activity"/>
    <property type="evidence" value="ECO:0007669"/>
    <property type="project" value="InterPro"/>
</dbReference>
<dbReference type="Gene3D" id="3.40.190.290">
    <property type="match status" value="1"/>
</dbReference>
<comment type="similarity">
    <text evidence="1">Belongs to the LysR transcriptional regulatory family.</text>
</comment>
<dbReference type="SUPFAM" id="SSF46785">
    <property type="entry name" value="Winged helix' DNA-binding domain"/>
    <property type="match status" value="1"/>
</dbReference>
<feature type="domain" description="HTH lysR-type" evidence="6">
    <location>
        <begin position="3"/>
        <end position="60"/>
    </location>
</feature>
<keyword evidence="2" id="KW-0805">Transcription regulation</keyword>
<dbReference type="KEGG" id="pstg:E8M01_31650"/>
<keyword evidence="3" id="KW-0238">DNA-binding</keyword>
<evidence type="ECO:0000256" key="3">
    <source>
        <dbReference type="ARBA" id="ARBA00023125"/>
    </source>
</evidence>
<accession>A0A4D7B4M0</accession>
<dbReference type="InterPro" id="IPR005119">
    <property type="entry name" value="LysR_subst-bd"/>
</dbReference>
<evidence type="ECO:0000259" key="6">
    <source>
        <dbReference type="PROSITE" id="PS50931"/>
    </source>
</evidence>
<keyword evidence="4" id="KW-0010">Activator</keyword>
<organism evidence="7 8">
    <name type="scientific">Phreatobacter stygius</name>
    <dbReference type="NCBI Taxonomy" id="1940610"/>
    <lineage>
        <taxon>Bacteria</taxon>
        <taxon>Pseudomonadati</taxon>
        <taxon>Pseudomonadota</taxon>
        <taxon>Alphaproteobacteria</taxon>
        <taxon>Hyphomicrobiales</taxon>
        <taxon>Phreatobacteraceae</taxon>
        <taxon>Phreatobacter</taxon>
    </lineage>
</organism>
<dbReference type="PANTHER" id="PTHR30293">
    <property type="entry name" value="TRANSCRIPTIONAL REGULATORY PROTEIN NAC-RELATED"/>
    <property type="match status" value="1"/>
</dbReference>
<gene>
    <name evidence="7" type="ORF">E8M01_31650</name>
</gene>
<dbReference type="OrthoDB" id="8479357at2"/>
<dbReference type="Pfam" id="PF00126">
    <property type="entry name" value="HTH_1"/>
    <property type="match status" value="1"/>
</dbReference>
<evidence type="ECO:0000256" key="1">
    <source>
        <dbReference type="ARBA" id="ARBA00009437"/>
    </source>
</evidence>
<dbReference type="Proteomes" id="UP000298781">
    <property type="component" value="Chromosome"/>
</dbReference>
<proteinExistence type="inferred from homology"/>
<dbReference type="GO" id="GO:2000142">
    <property type="term" value="P:regulation of DNA-templated transcription initiation"/>
    <property type="evidence" value="ECO:0007669"/>
    <property type="project" value="TreeGrafter"/>
</dbReference>
<dbReference type="InterPro" id="IPR000847">
    <property type="entry name" value="LysR_HTH_N"/>
</dbReference>
<protein>
    <submittedName>
        <fullName evidence="7">LysR family transcriptional regulator</fullName>
    </submittedName>
</protein>
<dbReference type="AlphaFoldDB" id="A0A4D7B4M0"/>
<reference evidence="7 8" key="1">
    <citation type="submission" date="2019-04" db="EMBL/GenBank/DDBJ databases">
        <title>Phreatobacter aquaticus sp. nov.</title>
        <authorList>
            <person name="Choi A."/>
        </authorList>
    </citation>
    <scope>NUCLEOTIDE SEQUENCE [LARGE SCALE GENOMIC DNA]</scope>
    <source>
        <strain evidence="7 8">KCTC 52518</strain>
    </source>
</reference>
<dbReference type="PANTHER" id="PTHR30293:SF0">
    <property type="entry name" value="NITROGEN ASSIMILATION REGULATORY PROTEIN NAC"/>
    <property type="match status" value="1"/>
</dbReference>
<dbReference type="GO" id="GO:0003677">
    <property type="term" value="F:DNA binding"/>
    <property type="evidence" value="ECO:0007669"/>
    <property type="project" value="UniProtKB-KW"/>
</dbReference>
<dbReference type="EMBL" id="CP039690">
    <property type="protein sequence ID" value="QCI68384.1"/>
    <property type="molecule type" value="Genomic_DNA"/>
</dbReference>
<name>A0A4D7B4M0_9HYPH</name>
<dbReference type="InterPro" id="IPR036390">
    <property type="entry name" value="WH_DNA-bd_sf"/>
</dbReference>
<dbReference type="InterPro" id="IPR036388">
    <property type="entry name" value="WH-like_DNA-bd_sf"/>
</dbReference>
<evidence type="ECO:0000256" key="4">
    <source>
        <dbReference type="ARBA" id="ARBA00023159"/>
    </source>
</evidence>